<accession>A0A1L9RBU5</accession>
<name>A0A1L9RBU5_ASPWE</name>
<dbReference type="VEuPathDB" id="FungiDB:ASPWEDRAFT_44490"/>
<sequence>MQGESLTRSLISLNMVFDAISENDMTLMDDQLRSRGLKYSSDLLHLGYAPLQML</sequence>
<organism evidence="1 2">
    <name type="scientific">Aspergillus wentii DTO 134E9</name>
    <dbReference type="NCBI Taxonomy" id="1073089"/>
    <lineage>
        <taxon>Eukaryota</taxon>
        <taxon>Fungi</taxon>
        <taxon>Dikarya</taxon>
        <taxon>Ascomycota</taxon>
        <taxon>Pezizomycotina</taxon>
        <taxon>Eurotiomycetes</taxon>
        <taxon>Eurotiomycetidae</taxon>
        <taxon>Eurotiales</taxon>
        <taxon>Aspergillaceae</taxon>
        <taxon>Aspergillus</taxon>
        <taxon>Aspergillus subgen. Cremei</taxon>
    </lineage>
</organism>
<keyword evidence="2" id="KW-1185">Reference proteome</keyword>
<proteinExistence type="predicted"/>
<dbReference type="Proteomes" id="UP000184383">
    <property type="component" value="Unassembled WGS sequence"/>
</dbReference>
<dbReference type="EMBL" id="KV878215">
    <property type="protein sequence ID" value="OJJ32386.1"/>
    <property type="molecule type" value="Genomic_DNA"/>
</dbReference>
<dbReference type="GeneID" id="63752126"/>
<gene>
    <name evidence="1" type="ORF">ASPWEDRAFT_44490</name>
</gene>
<dbReference type="AlphaFoldDB" id="A0A1L9RBU5"/>
<evidence type="ECO:0000313" key="2">
    <source>
        <dbReference type="Proteomes" id="UP000184383"/>
    </source>
</evidence>
<protein>
    <submittedName>
        <fullName evidence="1">Uncharacterized protein</fullName>
    </submittedName>
</protein>
<dbReference type="RefSeq" id="XP_040686063.1">
    <property type="nucleotide sequence ID" value="XM_040836278.1"/>
</dbReference>
<reference evidence="2" key="1">
    <citation type="journal article" date="2017" name="Genome Biol.">
        <title>Comparative genomics reveals high biological diversity and specific adaptations in the industrially and medically important fungal genus Aspergillus.</title>
        <authorList>
            <person name="de Vries R.P."/>
            <person name="Riley R."/>
            <person name="Wiebenga A."/>
            <person name="Aguilar-Osorio G."/>
            <person name="Amillis S."/>
            <person name="Uchima C.A."/>
            <person name="Anderluh G."/>
            <person name="Asadollahi M."/>
            <person name="Askin M."/>
            <person name="Barry K."/>
            <person name="Battaglia E."/>
            <person name="Bayram O."/>
            <person name="Benocci T."/>
            <person name="Braus-Stromeyer S.A."/>
            <person name="Caldana C."/>
            <person name="Canovas D."/>
            <person name="Cerqueira G.C."/>
            <person name="Chen F."/>
            <person name="Chen W."/>
            <person name="Choi C."/>
            <person name="Clum A."/>
            <person name="Dos Santos R.A."/>
            <person name="Damasio A.R."/>
            <person name="Diallinas G."/>
            <person name="Emri T."/>
            <person name="Fekete E."/>
            <person name="Flipphi M."/>
            <person name="Freyberg S."/>
            <person name="Gallo A."/>
            <person name="Gournas C."/>
            <person name="Habgood R."/>
            <person name="Hainaut M."/>
            <person name="Harispe M.L."/>
            <person name="Henrissat B."/>
            <person name="Hilden K.S."/>
            <person name="Hope R."/>
            <person name="Hossain A."/>
            <person name="Karabika E."/>
            <person name="Karaffa L."/>
            <person name="Karanyi Z."/>
            <person name="Krasevec N."/>
            <person name="Kuo A."/>
            <person name="Kusch H."/>
            <person name="LaButti K."/>
            <person name="Lagendijk E.L."/>
            <person name="Lapidus A."/>
            <person name="Levasseur A."/>
            <person name="Lindquist E."/>
            <person name="Lipzen A."/>
            <person name="Logrieco A.F."/>
            <person name="MacCabe A."/>
            <person name="Maekelae M.R."/>
            <person name="Malavazi I."/>
            <person name="Melin P."/>
            <person name="Meyer V."/>
            <person name="Mielnichuk N."/>
            <person name="Miskei M."/>
            <person name="Molnar A.P."/>
            <person name="Mule G."/>
            <person name="Ngan C.Y."/>
            <person name="Orejas M."/>
            <person name="Orosz E."/>
            <person name="Ouedraogo J.P."/>
            <person name="Overkamp K.M."/>
            <person name="Park H.-S."/>
            <person name="Perrone G."/>
            <person name="Piumi F."/>
            <person name="Punt P.J."/>
            <person name="Ram A.F."/>
            <person name="Ramon A."/>
            <person name="Rauscher S."/>
            <person name="Record E."/>
            <person name="Riano-Pachon D.M."/>
            <person name="Robert V."/>
            <person name="Roehrig J."/>
            <person name="Ruller R."/>
            <person name="Salamov A."/>
            <person name="Salih N.S."/>
            <person name="Samson R.A."/>
            <person name="Sandor E."/>
            <person name="Sanguinetti M."/>
            <person name="Schuetze T."/>
            <person name="Sepcic K."/>
            <person name="Shelest E."/>
            <person name="Sherlock G."/>
            <person name="Sophianopoulou V."/>
            <person name="Squina F.M."/>
            <person name="Sun H."/>
            <person name="Susca A."/>
            <person name="Todd R.B."/>
            <person name="Tsang A."/>
            <person name="Unkles S.E."/>
            <person name="van de Wiele N."/>
            <person name="van Rossen-Uffink D."/>
            <person name="Oliveira J.V."/>
            <person name="Vesth T.C."/>
            <person name="Visser J."/>
            <person name="Yu J.-H."/>
            <person name="Zhou M."/>
            <person name="Andersen M.R."/>
            <person name="Archer D.B."/>
            <person name="Baker S.E."/>
            <person name="Benoit I."/>
            <person name="Brakhage A.A."/>
            <person name="Braus G.H."/>
            <person name="Fischer R."/>
            <person name="Frisvad J.C."/>
            <person name="Goldman G.H."/>
            <person name="Houbraken J."/>
            <person name="Oakley B."/>
            <person name="Pocsi I."/>
            <person name="Scazzocchio C."/>
            <person name="Seiboth B."/>
            <person name="vanKuyk P.A."/>
            <person name="Wortman J."/>
            <person name="Dyer P.S."/>
            <person name="Grigoriev I.V."/>
        </authorList>
    </citation>
    <scope>NUCLEOTIDE SEQUENCE [LARGE SCALE GENOMIC DNA]</scope>
    <source>
        <strain evidence="2">DTO 134E9</strain>
    </source>
</reference>
<evidence type="ECO:0000313" key="1">
    <source>
        <dbReference type="EMBL" id="OJJ32386.1"/>
    </source>
</evidence>